<accession>A0ABT4UR44</accession>
<dbReference type="Gene3D" id="3.40.50.720">
    <property type="entry name" value="NAD(P)-binding Rossmann-like Domain"/>
    <property type="match status" value="1"/>
</dbReference>
<feature type="domain" description="Gfo/Idh/MocA-like oxidoreductase N-terminal" evidence="1">
    <location>
        <begin position="7"/>
        <end position="121"/>
    </location>
</feature>
<dbReference type="Pfam" id="PF22725">
    <property type="entry name" value="GFO_IDH_MocA_C3"/>
    <property type="match status" value="1"/>
</dbReference>
<comment type="caution">
    <text evidence="3">The sequence shown here is derived from an EMBL/GenBank/DDBJ whole genome shotgun (WGS) entry which is preliminary data.</text>
</comment>
<dbReference type="InterPro" id="IPR051450">
    <property type="entry name" value="Gfo/Idh/MocA_Oxidoreductases"/>
</dbReference>
<organism evidence="3 4">
    <name type="scientific">Saccharopolyspora oryzae</name>
    <dbReference type="NCBI Taxonomy" id="2997343"/>
    <lineage>
        <taxon>Bacteria</taxon>
        <taxon>Bacillati</taxon>
        <taxon>Actinomycetota</taxon>
        <taxon>Actinomycetes</taxon>
        <taxon>Pseudonocardiales</taxon>
        <taxon>Pseudonocardiaceae</taxon>
        <taxon>Saccharopolyspora</taxon>
    </lineage>
</organism>
<gene>
    <name evidence="3" type="ORF">OU415_02015</name>
</gene>
<dbReference type="PANTHER" id="PTHR43377:SF6">
    <property type="entry name" value="GFO_IDH_MOCA-LIKE OXIDOREDUCTASE N-TERMINAL DOMAIN-CONTAINING PROTEIN"/>
    <property type="match status" value="1"/>
</dbReference>
<dbReference type="EMBL" id="JAQGLA010000002">
    <property type="protein sequence ID" value="MDA3624191.1"/>
    <property type="molecule type" value="Genomic_DNA"/>
</dbReference>
<proteinExistence type="predicted"/>
<evidence type="ECO:0000313" key="3">
    <source>
        <dbReference type="EMBL" id="MDA3624191.1"/>
    </source>
</evidence>
<evidence type="ECO:0000259" key="2">
    <source>
        <dbReference type="Pfam" id="PF22725"/>
    </source>
</evidence>
<dbReference type="InterPro" id="IPR055170">
    <property type="entry name" value="GFO_IDH_MocA-like_dom"/>
</dbReference>
<protein>
    <submittedName>
        <fullName evidence="3">Gfo/Idh/MocA family oxidoreductase</fullName>
    </submittedName>
</protein>
<dbReference type="PANTHER" id="PTHR43377">
    <property type="entry name" value="BILIVERDIN REDUCTASE A"/>
    <property type="match status" value="1"/>
</dbReference>
<dbReference type="RefSeq" id="WP_270946755.1">
    <property type="nucleotide sequence ID" value="NZ_JAQGLA010000002.1"/>
</dbReference>
<keyword evidence="4" id="KW-1185">Reference proteome</keyword>
<feature type="domain" description="GFO/IDH/MocA-like oxidoreductase" evidence="2">
    <location>
        <begin position="130"/>
        <end position="238"/>
    </location>
</feature>
<dbReference type="InterPro" id="IPR036291">
    <property type="entry name" value="NAD(P)-bd_dom_sf"/>
</dbReference>
<dbReference type="Gene3D" id="3.30.360.10">
    <property type="entry name" value="Dihydrodipicolinate Reductase, domain 2"/>
    <property type="match status" value="1"/>
</dbReference>
<dbReference type="Pfam" id="PF01408">
    <property type="entry name" value="GFO_IDH_MocA"/>
    <property type="match status" value="1"/>
</dbReference>
<evidence type="ECO:0000313" key="4">
    <source>
        <dbReference type="Proteomes" id="UP001210380"/>
    </source>
</evidence>
<dbReference type="Proteomes" id="UP001210380">
    <property type="component" value="Unassembled WGS sequence"/>
</dbReference>
<dbReference type="SUPFAM" id="SSF51735">
    <property type="entry name" value="NAD(P)-binding Rossmann-fold domains"/>
    <property type="match status" value="1"/>
</dbReference>
<sequence>MSNTTWVAVVGYGYWGSKHVRVLSTLPDVNVVVVDADPARRAEAQRNFPAVTAASELAQVSDLVDAVVVATPPTTHAEIAMQALDHGKHTLVEKPLATSVRDAHSLVEAAEQRGLHLMAGHTFVYNAAVHKLREIIRSGELGKIFYIDTSRLNLGLYQHDVNVIWDLAPHDLSIISYLLDDTPSSVAAWAQHNVSGRHADVAHLRLDLANSAISAFVHVSWLNPQKVRRVTVVGDRKMAIYNDLLDEDRVRIYDSGVDLRNPGGAENSYAMPVTYRSGDIVSPHVAFREPLLVQDEHFVDCVRGNAWPRTSGEDGLNVVHSLAAADLAQSAGKPVRIDSAAGQFRRPKAVDADGRSWNVPMRVVSPFQQERGDVA</sequence>
<name>A0ABT4UR44_9PSEU</name>
<dbReference type="SUPFAM" id="SSF55347">
    <property type="entry name" value="Glyceraldehyde-3-phosphate dehydrogenase-like, C-terminal domain"/>
    <property type="match status" value="1"/>
</dbReference>
<evidence type="ECO:0000259" key="1">
    <source>
        <dbReference type="Pfam" id="PF01408"/>
    </source>
</evidence>
<dbReference type="InterPro" id="IPR000683">
    <property type="entry name" value="Gfo/Idh/MocA-like_OxRdtase_N"/>
</dbReference>
<reference evidence="3 4" key="1">
    <citation type="submission" date="2022-11" db="EMBL/GenBank/DDBJ databases">
        <title>Draft genome sequence of Saccharopolyspora sp. WRP15-2 isolated from rhizosphere soils of wild rice in Thailand.</title>
        <authorList>
            <person name="Duangmal K."/>
            <person name="Kammanee S."/>
            <person name="Muangham S."/>
        </authorList>
    </citation>
    <scope>NUCLEOTIDE SEQUENCE [LARGE SCALE GENOMIC DNA]</scope>
    <source>
        <strain evidence="3 4">WRP15-2</strain>
    </source>
</reference>